<dbReference type="AlphaFoldDB" id="A0A1B2F4F0"/>
<gene>
    <name evidence="2" type="ORF">IEC33019_1375</name>
</gene>
<dbReference type="EMBL" id="CP016634">
    <property type="protein sequence ID" value="ANY86943.1"/>
    <property type="molecule type" value="Genomic_DNA"/>
</dbReference>
<name>A0A1B2F4F0_PSEPU</name>
<sequence length="44" mass="4938">MNTDTEFDELNELPQAREQPEDDPEVMPDDPDLQGLPGEDKLPG</sequence>
<feature type="compositionally biased region" description="Acidic residues" evidence="1">
    <location>
        <begin position="1"/>
        <end position="11"/>
    </location>
</feature>
<evidence type="ECO:0000313" key="2">
    <source>
        <dbReference type="EMBL" id="ANY86943.1"/>
    </source>
</evidence>
<proteinExistence type="predicted"/>
<reference evidence="2" key="1">
    <citation type="submission" date="2016-07" db="EMBL/GenBank/DDBJ databases">
        <title>New class B carbapenemase carried by novel plasmid in Pseudomonas putida enviromental strain in eastern Amazonia.</title>
        <authorList>
            <person name="Souza C.O."/>
            <person name="Lima K.V."/>
            <person name="Brasiliense D.M."/>
            <person name="Perez-Chaparro P.J."/>
            <person name="Mamizuka E.M."/>
            <person name="Lima M.O."/>
            <person name="Lima L.N."/>
            <person name="McCulloch J.A."/>
        </authorList>
    </citation>
    <scope>NUCLEOTIDE SEQUENCE [LARGE SCALE GENOMIC DNA]</scope>
    <source>
        <strain evidence="2">IEC33019</strain>
    </source>
</reference>
<protein>
    <submittedName>
        <fullName evidence="2">Uncharacterized protein</fullName>
    </submittedName>
</protein>
<dbReference type="RefSeq" id="WP_256814758.1">
    <property type="nucleotide sequence ID" value="NZ_CP016634.1"/>
</dbReference>
<feature type="region of interest" description="Disordered" evidence="1">
    <location>
        <begin position="1"/>
        <end position="44"/>
    </location>
</feature>
<accession>A0A1B2F4F0</accession>
<evidence type="ECO:0000256" key="1">
    <source>
        <dbReference type="SAM" id="MobiDB-lite"/>
    </source>
</evidence>
<feature type="compositionally biased region" description="Acidic residues" evidence="1">
    <location>
        <begin position="20"/>
        <end position="32"/>
    </location>
</feature>
<organism evidence="2">
    <name type="scientific">Pseudomonas putida</name>
    <name type="common">Arthrobacter siderocapsulatus</name>
    <dbReference type="NCBI Taxonomy" id="303"/>
    <lineage>
        <taxon>Bacteria</taxon>
        <taxon>Pseudomonadati</taxon>
        <taxon>Pseudomonadota</taxon>
        <taxon>Gammaproteobacteria</taxon>
        <taxon>Pseudomonadales</taxon>
        <taxon>Pseudomonadaceae</taxon>
        <taxon>Pseudomonas</taxon>
    </lineage>
</organism>